<dbReference type="Gene3D" id="1.10.3470.10">
    <property type="entry name" value="ABC transporter involved in vitamin B12 uptake, BtuC"/>
    <property type="match status" value="1"/>
</dbReference>
<dbReference type="Pfam" id="PF01032">
    <property type="entry name" value="FecCD"/>
    <property type="match status" value="1"/>
</dbReference>
<feature type="transmembrane region" description="Helical" evidence="8">
    <location>
        <begin position="96"/>
        <end position="117"/>
    </location>
</feature>
<gene>
    <name evidence="9" type="ORF">EYG76_03240</name>
</gene>
<evidence type="ECO:0000256" key="3">
    <source>
        <dbReference type="ARBA" id="ARBA00022448"/>
    </source>
</evidence>
<sequence>MKNISKNRYHGYYRYLVTGTLFISLVILVILGMYYGGNARSITLEDTTNFIVYQGKVIVNNIYHRITGGDLFNIPSLSEGEKFKYMLLKKVRFPPIFGAIVVGITLSACGLMLQTLFRNLLASPYTTGISSGVLFAVTLVIFISSIAELFSIFNVDEKILAGWCGGILSLILLIIIAIRVREVNGVLIVALLSSYLFRGISAYLVANGQDLSIQEYFMFVVGSLTRANLNNLLPLASITIIFILGSVFLIKPLNALLFGESYAKSFGLNVKKVRVLILLLTSFVVGVIVPYFGLMAFVGIAAPYMARPIIKTSDHRWLLPTTMLLGAILMLMAHIISLKYWVPIYYLCGISHPAQVLPVGSILDIVGGLLVIYLVHRGEENIKTL</sequence>
<organism evidence="9 10">
    <name type="scientific">Methanothermococcus okinawensis</name>
    <dbReference type="NCBI Taxonomy" id="155863"/>
    <lineage>
        <taxon>Archaea</taxon>
        <taxon>Methanobacteriati</taxon>
        <taxon>Methanobacteriota</taxon>
        <taxon>Methanomada group</taxon>
        <taxon>Methanococci</taxon>
        <taxon>Methanococcales</taxon>
        <taxon>Methanococcaceae</taxon>
        <taxon>Methanothermococcus</taxon>
    </lineage>
</organism>
<dbReference type="SUPFAM" id="SSF81345">
    <property type="entry name" value="ABC transporter involved in vitamin B12 uptake, BtuC"/>
    <property type="match status" value="1"/>
</dbReference>
<dbReference type="InterPro" id="IPR000522">
    <property type="entry name" value="ABC_transptr_permease_BtuC"/>
</dbReference>
<comment type="similarity">
    <text evidence="2">Belongs to the binding-protein-dependent transport system permease family. FecCD subfamily.</text>
</comment>
<proteinExistence type="inferred from homology"/>
<keyword evidence="5 8" id="KW-0812">Transmembrane</keyword>
<comment type="caution">
    <text evidence="9">The sequence shown here is derived from an EMBL/GenBank/DDBJ whole genome shotgun (WGS) entry which is preliminary data.</text>
</comment>
<feature type="transmembrane region" description="Helical" evidence="8">
    <location>
        <begin position="317"/>
        <end position="336"/>
    </location>
</feature>
<dbReference type="PANTHER" id="PTHR30472:SF25">
    <property type="entry name" value="ABC TRANSPORTER PERMEASE PROTEIN MJ0876-RELATED"/>
    <property type="match status" value="1"/>
</dbReference>
<accession>A0A833DQZ4</accession>
<feature type="transmembrane region" description="Helical" evidence="8">
    <location>
        <begin position="227"/>
        <end position="250"/>
    </location>
</feature>
<comment type="subcellular location">
    <subcellularLocation>
        <location evidence="1">Cell membrane</location>
        <topology evidence="1">Multi-pass membrane protein</topology>
    </subcellularLocation>
</comment>
<dbReference type="GO" id="GO:0033214">
    <property type="term" value="P:siderophore-iron import into cell"/>
    <property type="evidence" value="ECO:0007669"/>
    <property type="project" value="TreeGrafter"/>
</dbReference>
<keyword evidence="3" id="KW-0813">Transport</keyword>
<evidence type="ECO:0000256" key="6">
    <source>
        <dbReference type="ARBA" id="ARBA00022989"/>
    </source>
</evidence>
<dbReference type="GO" id="GO:0005886">
    <property type="term" value="C:plasma membrane"/>
    <property type="evidence" value="ECO:0007669"/>
    <property type="project" value="UniProtKB-SubCell"/>
</dbReference>
<evidence type="ECO:0000256" key="8">
    <source>
        <dbReference type="SAM" id="Phobius"/>
    </source>
</evidence>
<keyword evidence="6 8" id="KW-1133">Transmembrane helix</keyword>
<evidence type="ECO:0000313" key="9">
    <source>
        <dbReference type="EMBL" id="HIP17302.1"/>
    </source>
</evidence>
<feature type="transmembrane region" description="Helical" evidence="8">
    <location>
        <begin position="160"/>
        <end position="180"/>
    </location>
</feature>
<evidence type="ECO:0000256" key="4">
    <source>
        <dbReference type="ARBA" id="ARBA00022475"/>
    </source>
</evidence>
<name>A0A833DQZ4_9EURY</name>
<evidence type="ECO:0000256" key="7">
    <source>
        <dbReference type="ARBA" id="ARBA00023136"/>
    </source>
</evidence>
<keyword evidence="4" id="KW-1003">Cell membrane</keyword>
<evidence type="ECO:0000313" key="10">
    <source>
        <dbReference type="Proteomes" id="UP000605144"/>
    </source>
</evidence>
<feature type="transmembrane region" description="Helical" evidence="8">
    <location>
        <begin position="275"/>
        <end position="305"/>
    </location>
</feature>
<feature type="transmembrane region" description="Helical" evidence="8">
    <location>
        <begin position="186"/>
        <end position="206"/>
    </location>
</feature>
<evidence type="ECO:0000256" key="1">
    <source>
        <dbReference type="ARBA" id="ARBA00004651"/>
    </source>
</evidence>
<dbReference type="PANTHER" id="PTHR30472">
    <property type="entry name" value="FERRIC ENTEROBACTIN TRANSPORT SYSTEM PERMEASE PROTEIN"/>
    <property type="match status" value="1"/>
</dbReference>
<protein>
    <submittedName>
        <fullName evidence="9">Iron ABC transporter permease</fullName>
    </submittedName>
</protein>
<reference evidence="9" key="1">
    <citation type="journal article" date="2020" name="ISME J.">
        <title>Gammaproteobacteria mediating utilization of methyl-, sulfur- and petroleum organic compounds in deep ocean hydrothermal plumes.</title>
        <authorList>
            <person name="Zhou Z."/>
            <person name="Liu Y."/>
            <person name="Pan J."/>
            <person name="Cron B.R."/>
            <person name="Toner B.M."/>
            <person name="Anantharaman K."/>
            <person name="Breier J.A."/>
            <person name="Dick G.J."/>
            <person name="Li M."/>
        </authorList>
    </citation>
    <scope>NUCLEOTIDE SEQUENCE</scope>
    <source>
        <strain evidence="9">SZUA-1385</strain>
    </source>
</reference>
<feature type="transmembrane region" description="Helical" evidence="8">
    <location>
        <begin position="356"/>
        <end position="375"/>
    </location>
</feature>
<dbReference type="CDD" id="cd06550">
    <property type="entry name" value="TM_ABC_iron-siderophores_like"/>
    <property type="match status" value="1"/>
</dbReference>
<keyword evidence="7 8" id="KW-0472">Membrane</keyword>
<evidence type="ECO:0000256" key="2">
    <source>
        <dbReference type="ARBA" id="ARBA00007935"/>
    </source>
</evidence>
<feature type="transmembrane region" description="Helical" evidence="8">
    <location>
        <begin position="12"/>
        <end position="35"/>
    </location>
</feature>
<feature type="transmembrane region" description="Helical" evidence="8">
    <location>
        <begin position="129"/>
        <end position="153"/>
    </location>
</feature>
<dbReference type="InterPro" id="IPR037294">
    <property type="entry name" value="ABC_BtuC-like"/>
</dbReference>
<dbReference type="EMBL" id="DQSV01000062">
    <property type="protein sequence ID" value="HIP17302.1"/>
    <property type="molecule type" value="Genomic_DNA"/>
</dbReference>
<dbReference type="GO" id="GO:0022857">
    <property type="term" value="F:transmembrane transporter activity"/>
    <property type="evidence" value="ECO:0007669"/>
    <property type="project" value="InterPro"/>
</dbReference>
<dbReference type="AlphaFoldDB" id="A0A833DQZ4"/>
<dbReference type="Proteomes" id="UP000605144">
    <property type="component" value="Unassembled WGS sequence"/>
</dbReference>
<evidence type="ECO:0000256" key="5">
    <source>
        <dbReference type="ARBA" id="ARBA00022692"/>
    </source>
</evidence>